<protein>
    <submittedName>
        <fullName evidence="1">Uncharacterized protein</fullName>
    </submittedName>
</protein>
<dbReference type="EMBL" id="BART01034336">
    <property type="protein sequence ID" value="GAH16627.1"/>
    <property type="molecule type" value="Genomic_DNA"/>
</dbReference>
<organism evidence="1">
    <name type="scientific">marine sediment metagenome</name>
    <dbReference type="NCBI Taxonomy" id="412755"/>
    <lineage>
        <taxon>unclassified sequences</taxon>
        <taxon>metagenomes</taxon>
        <taxon>ecological metagenomes</taxon>
    </lineage>
</organism>
<evidence type="ECO:0000313" key="1">
    <source>
        <dbReference type="EMBL" id="GAH16627.1"/>
    </source>
</evidence>
<dbReference type="SUPFAM" id="SSF49899">
    <property type="entry name" value="Concanavalin A-like lectins/glucanases"/>
    <property type="match status" value="1"/>
</dbReference>
<accession>X1D8S1</accession>
<reference evidence="1" key="1">
    <citation type="journal article" date="2014" name="Front. Microbiol.">
        <title>High frequency of phylogenetically diverse reductive dehalogenase-homologous genes in deep subseafloor sedimentary metagenomes.</title>
        <authorList>
            <person name="Kawai M."/>
            <person name="Futagami T."/>
            <person name="Toyoda A."/>
            <person name="Takaki Y."/>
            <person name="Nishi S."/>
            <person name="Hori S."/>
            <person name="Arai W."/>
            <person name="Tsubouchi T."/>
            <person name="Morono Y."/>
            <person name="Uchiyama I."/>
            <person name="Ito T."/>
            <person name="Fujiyama A."/>
            <person name="Inagaki F."/>
            <person name="Takami H."/>
        </authorList>
    </citation>
    <scope>NUCLEOTIDE SEQUENCE</scope>
    <source>
        <strain evidence="1">Expedition CK06-06</strain>
    </source>
</reference>
<proteinExistence type="predicted"/>
<dbReference type="InterPro" id="IPR013320">
    <property type="entry name" value="ConA-like_dom_sf"/>
</dbReference>
<sequence length="125" mass="14369">MSVVLTAASEMYLKTSTINVSVKPVSFSAWVKSDTLVPYQGIISLTNDSNEWLQMWLRGAVGDNYPAALEYATEWKRAIASAAYTADTWHHICGVFKKHEKRSFPLLYKQLLHIQFRLLFYKLNH</sequence>
<dbReference type="Gene3D" id="2.60.120.200">
    <property type="match status" value="1"/>
</dbReference>
<dbReference type="AlphaFoldDB" id="X1D8S1"/>
<name>X1D8S1_9ZZZZ</name>
<comment type="caution">
    <text evidence="1">The sequence shown here is derived from an EMBL/GenBank/DDBJ whole genome shotgun (WGS) entry which is preliminary data.</text>
</comment>
<dbReference type="Pfam" id="PF13385">
    <property type="entry name" value="Laminin_G_3"/>
    <property type="match status" value="1"/>
</dbReference>
<gene>
    <name evidence="1" type="ORF">S01H4_58716</name>
</gene>